<name>A0A834IQ10_RHYFE</name>
<feature type="domain" description="BP28 C-terminal" evidence="9">
    <location>
        <begin position="1723"/>
        <end position="1872"/>
    </location>
</feature>
<dbReference type="GO" id="GO:0000462">
    <property type="term" value="P:maturation of SSU-rRNA from tricistronic rRNA transcript (SSU-rRNA, 5.8S rRNA, LSU-rRNA)"/>
    <property type="evidence" value="ECO:0007669"/>
    <property type="project" value="TreeGrafter"/>
</dbReference>
<keyword evidence="6 8" id="KW-0687">Ribonucleoprotein</keyword>
<dbReference type="InterPro" id="IPR021133">
    <property type="entry name" value="HEAT_type_2"/>
</dbReference>
<proteinExistence type="inferred from homology"/>
<dbReference type="GO" id="GO:0032040">
    <property type="term" value="C:small-subunit processome"/>
    <property type="evidence" value="ECO:0007669"/>
    <property type="project" value="TreeGrafter"/>
</dbReference>
<evidence type="ECO:0000313" key="11">
    <source>
        <dbReference type="Proteomes" id="UP000625711"/>
    </source>
</evidence>
<comment type="caution">
    <text evidence="10">The sequence shown here is derived from an EMBL/GenBank/DDBJ whole genome shotgun (WGS) entry which is preliminary data.</text>
</comment>
<dbReference type="SMART" id="SM01036">
    <property type="entry name" value="BP28CT"/>
    <property type="match status" value="1"/>
</dbReference>
<dbReference type="GO" id="GO:0045943">
    <property type="term" value="P:positive regulation of transcription by RNA polymerase I"/>
    <property type="evidence" value="ECO:0007669"/>
    <property type="project" value="TreeGrafter"/>
</dbReference>
<evidence type="ECO:0000256" key="8">
    <source>
        <dbReference type="RuleBase" id="RU367065"/>
    </source>
</evidence>
<dbReference type="Pfam" id="PF12397">
    <property type="entry name" value="U3snoRNP10"/>
    <property type="match status" value="1"/>
</dbReference>
<evidence type="ECO:0000256" key="1">
    <source>
        <dbReference type="ARBA" id="ARBA00004604"/>
    </source>
</evidence>
<sequence length="2006" mass="231554">MTTSLAQQLQKLAVPQTSLLKESKERASLLFNPKEAAGLKKDIVYQIGLEGLEDLISKNGVFEEFRKSLFHITSKNFERSIQTKEDNKKVDKAIKRFLLLLSPYFMINSSHKALEWLIYRYMIHEYNRNEVLMLILPYHETNIFVRMLQLLNFRDSNDSFHFLKHLQRPGVHLTKQSLLNHAVSNSGFLKFTSTMVQNIIEVHENPNILTVLFNYYCTVFTGVIEYSPDINENQISQMLPIILNGLSSPIPDYAAATYVVLARLLVKSSLRTILLDKIMEKLSNIQSKHFKLEIVLVMLVVYQSQTHYDCISNTVIKNISGITWFSQCLQYLNLNGNYIYPFLKVLVKKSTEYGLDKENVWSRQLLLNLLDELKLDEFFIEEFLCQILNVLNVNMKYPPEVLKWLLQIIQKLDTQYPSYFDKAVCNVFDSSSSTYSDLRSNNLRKILENSVSFKTKFDILNKLYHPSEDIRQESLKYLANNFEKLKVSEQEFIKSSLYEKLNDESPKIVTETLNLLKRATITHGSSYDNVLLSLLNKKNYQSQEWKNIFSITLDLLIKDRPFDWKIFSSIFPYFMLNPDKCINNLKDVFKSPFFTKSILFQDFYKDISNITADDFCNRLILRLENKGNFEIIDTLLKSCDVDSDICIANQYTIIFLLSKLIPVKCSAKIALLVLQHYKALYLKSKHIISNKATPLGKYPEISLSTKFSLTWFKEAIKTVVTKVSIFNEEVEHIDFSNITYLTCFLKLSCSLIFNDHYSIDDINNVLDHFCNSANNRVNFALNVLCANVLDNYNLSKIESYIEHILKKHHSESFSFSDINNYLLTLLAHSNKSRREIALKIMMRLVKVKKESAESLEYITLFKGFTDHFEEIMFDAEQTSLIAFNLLATNNQNNKKRSSLDDLITAACSSKVPVYVKSGILTVVSHINNFDILEQLSDNVLNILEESQTITNHKALICEKIINRIEPYIIPKITVKSKVWKFIEYTIRNNKDITINDQKTCLNILVINQLSKEIYSRMPEDLLEQLLDIICEASTHNQHPEVLSACNRFFKHLDLDAKLIVKVLEKMRDVQSNKIDPARKKRRISIAPTVDILTTLEWKKGVCILEFIQDKKKIRNSDCLIGLLFSILKKCLDFQEQEAVEYTKQLILSLILLICTKIDIRAIPENAFNLELVIQCIRASQNPQTHHHALMLLADAAQIVPTEILHHIMTIFTFMGSSVLRYDDAYSFQIIIKIIDSIIPILLKQNNEMSISNILQVFVDALLDVPEHRRIPLYKQLLTNVSEQQNLYVFLLLIFERQVLHSQEKHKQNKDHTILDIALTLCLEFPSEIILNACLQLINFIKQLPDEKGDNMDATTVAPINIENYNPKQFRHYKYVLMGFIKNLLTTPQFVNKIVVLSNDENMKLEKIYKDLIVSVLTCIQKTQKATEKAANTPQAQYWKIMLHHAYDILDSINALLTPNMFLLVIKGLTMYDLCTVKRRALELLNTKLQHNYQYFEDCDRNDLYILIPPIISIIELLNTDDIEVDQEILVQTALLSLKLLVKALASDDPEKFVRVLEFISNLLGSGKAQNNVLASVILCLAELCANLRVHAISCLPDIMPSFLKILKCQKHQNTSNLLLISVVTAVNKLLDSFPLFLSPYLKKIVFEMSILTTKWDCTTDDQKLLPLVNKLVLIKQKIGSLIPSRILIPVIEDTYATLVAKKYYKAVGSLMDILSECFKNLTSADLNSNIQELTNFFLQALKFRCENQCSIDDANLVETHIVKALNVLILKLSETSFRPLYFKIYEWAVRSEEKSERLITFYNLSMTIANSLKGLFVLFAGHFLNNAAQIITNINKLKPNYSYFDDETKDILLLENVLTTLQAVFSYDNQKFINRDRFDILMQPLVDQIENDLGGVEALESRNERLLTPTIVHFLLAVSDDVCWKQMNYQILLKMRSSSPDIRLFALHCLKEVVTKLGQDFLPLLPETIPFLAELLEDEEEKVEKACQKAIHEMEVVLGEPLQKYF</sequence>
<organism evidence="10 11">
    <name type="scientific">Rhynchophorus ferrugineus</name>
    <name type="common">Red palm weevil</name>
    <name type="synonym">Curculio ferrugineus</name>
    <dbReference type="NCBI Taxonomy" id="354439"/>
    <lineage>
        <taxon>Eukaryota</taxon>
        <taxon>Metazoa</taxon>
        <taxon>Ecdysozoa</taxon>
        <taxon>Arthropoda</taxon>
        <taxon>Hexapoda</taxon>
        <taxon>Insecta</taxon>
        <taxon>Pterygota</taxon>
        <taxon>Neoptera</taxon>
        <taxon>Endopterygota</taxon>
        <taxon>Coleoptera</taxon>
        <taxon>Polyphaga</taxon>
        <taxon>Cucujiformia</taxon>
        <taxon>Curculionidae</taxon>
        <taxon>Dryophthorinae</taxon>
        <taxon>Rhynchophorus</taxon>
    </lineage>
</organism>
<protein>
    <recommendedName>
        <fullName evidence="8">HEAT repeat-containing protein 1</fullName>
    </recommendedName>
</protein>
<evidence type="ECO:0000259" key="9">
    <source>
        <dbReference type="SMART" id="SM01036"/>
    </source>
</evidence>
<keyword evidence="3 8" id="KW-0690">Ribosome biogenesis</keyword>
<reference evidence="10" key="1">
    <citation type="submission" date="2020-08" db="EMBL/GenBank/DDBJ databases">
        <title>Genome sequencing and assembly of the red palm weevil Rhynchophorus ferrugineus.</title>
        <authorList>
            <person name="Dias G.B."/>
            <person name="Bergman C.M."/>
            <person name="Manee M."/>
        </authorList>
    </citation>
    <scope>NUCLEOTIDE SEQUENCE</scope>
    <source>
        <strain evidence="10">AA-2017</strain>
        <tissue evidence="10">Whole larva</tissue>
    </source>
</reference>
<evidence type="ECO:0000256" key="2">
    <source>
        <dbReference type="ARBA" id="ARBA00010559"/>
    </source>
</evidence>
<keyword evidence="11" id="KW-1185">Reference proteome</keyword>
<dbReference type="PANTHER" id="PTHR13457">
    <property type="entry name" value="BAP28"/>
    <property type="match status" value="1"/>
</dbReference>
<dbReference type="Pfam" id="PF08146">
    <property type="entry name" value="BP28CT"/>
    <property type="match status" value="1"/>
</dbReference>
<dbReference type="Proteomes" id="UP000625711">
    <property type="component" value="Unassembled WGS sequence"/>
</dbReference>
<dbReference type="OrthoDB" id="31183at2759"/>
<keyword evidence="5 8" id="KW-0539">Nucleus</keyword>
<comment type="subcellular location">
    <subcellularLocation>
        <location evidence="1 8">Nucleus</location>
        <location evidence="1 8">Nucleolus</location>
    </subcellularLocation>
</comment>
<dbReference type="Pfam" id="PF23243">
    <property type="entry name" value="HEAT_HEATR1"/>
    <property type="match status" value="1"/>
</dbReference>
<dbReference type="GO" id="GO:0030686">
    <property type="term" value="C:90S preribosome"/>
    <property type="evidence" value="ECO:0007669"/>
    <property type="project" value="TreeGrafter"/>
</dbReference>
<dbReference type="InterPro" id="IPR011989">
    <property type="entry name" value="ARM-like"/>
</dbReference>
<dbReference type="InterPro" id="IPR012954">
    <property type="entry name" value="BP28_C_dom"/>
</dbReference>
<feature type="repeat" description="HEAT" evidence="7">
    <location>
        <begin position="1968"/>
        <end position="2004"/>
    </location>
</feature>
<dbReference type="SUPFAM" id="SSF48371">
    <property type="entry name" value="ARM repeat"/>
    <property type="match status" value="3"/>
</dbReference>
<dbReference type="GO" id="GO:0030515">
    <property type="term" value="F:snoRNA binding"/>
    <property type="evidence" value="ECO:0007669"/>
    <property type="project" value="TreeGrafter"/>
</dbReference>
<dbReference type="Gene3D" id="1.25.10.10">
    <property type="entry name" value="Leucine-rich Repeat Variant"/>
    <property type="match status" value="1"/>
</dbReference>
<comment type="similarity">
    <text evidence="2 8">Belongs to the HEATR1/UTP10 family.</text>
</comment>
<dbReference type="EMBL" id="JAACXV010000059">
    <property type="protein sequence ID" value="KAF7285234.1"/>
    <property type="molecule type" value="Genomic_DNA"/>
</dbReference>
<evidence type="ECO:0000256" key="7">
    <source>
        <dbReference type="PROSITE-ProRule" id="PRU00103"/>
    </source>
</evidence>
<dbReference type="InterPro" id="IPR040191">
    <property type="entry name" value="UTP10"/>
</dbReference>
<gene>
    <name evidence="10" type="ORF">GWI33_011555</name>
</gene>
<dbReference type="InterPro" id="IPR016024">
    <property type="entry name" value="ARM-type_fold"/>
</dbReference>
<dbReference type="InterPro" id="IPR022125">
    <property type="entry name" value="U3snoRNP10_N"/>
</dbReference>
<keyword evidence="4 8" id="KW-0698">rRNA processing</keyword>
<evidence type="ECO:0000256" key="4">
    <source>
        <dbReference type="ARBA" id="ARBA00022552"/>
    </source>
</evidence>
<evidence type="ECO:0000256" key="5">
    <source>
        <dbReference type="ARBA" id="ARBA00023242"/>
    </source>
</evidence>
<dbReference type="GO" id="GO:0034455">
    <property type="term" value="C:t-UTP complex"/>
    <property type="evidence" value="ECO:0007669"/>
    <property type="project" value="TreeGrafter"/>
</dbReference>
<dbReference type="PANTHER" id="PTHR13457:SF1">
    <property type="entry name" value="HEAT REPEAT-CONTAINING PROTEIN 1"/>
    <property type="match status" value="1"/>
</dbReference>
<evidence type="ECO:0000313" key="10">
    <source>
        <dbReference type="EMBL" id="KAF7285234.1"/>
    </source>
</evidence>
<comment type="function">
    <text evidence="8">Involved in nucleolar processing of pre-18S ribosomal RNA.</text>
</comment>
<evidence type="ECO:0000256" key="6">
    <source>
        <dbReference type="ARBA" id="ARBA00023274"/>
    </source>
</evidence>
<accession>A0A834IQ10</accession>
<dbReference type="PROSITE" id="PS50077">
    <property type="entry name" value="HEAT_REPEAT"/>
    <property type="match status" value="1"/>
</dbReference>
<evidence type="ECO:0000256" key="3">
    <source>
        <dbReference type="ARBA" id="ARBA00022517"/>
    </source>
</evidence>
<dbReference type="InterPro" id="IPR056473">
    <property type="entry name" value="HEAT_Utp10/HEAT1"/>
</dbReference>